<gene>
    <name evidence="2" type="ORF">HYG82_11590</name>
</gene>
<dbReference type="EMBL" id="CP058601">
    <property type="protein sequence ID" value="QLG49459.1"/>
    <property type="molecule type" value="Genomic_DNA"/>
</dbReference>
<evidence type="ECO:0000256" key="1">
    <source>
        <dbReference type="SAM" id="Phobius"/>
    </source>
</evidence>
<protein>
    <submittedName>
        <fullName evidence="2">Uncharacterized protein</fullName>
    </submittedName>
</protein>
<keyword evidence="3" id="KW-1185">Reference proteome</keyword>
<evidence type="ECO:0000313" key="2">
    <source>
        <dbReference type="EMBL" id="QLG49459.1"/>
    </source>
</evidence>
<name>A0A7D5KJH7_9EURY</name>
<feature type="transmembrane region" description="Helical" evidence="1">
    <location>
        <begin position="34"/>
        <end position="58"/>
    </location>
</feature>
<dbReference type="Proteomes" id="UP000509241">
    <property type="component" value="Chromosome"/>
</dbReference>
<organism evidence="2 3">
    <name type="scientific">Natrinema halophilum</name>
    <dbReference type="NCBI Taxonomy" id="1699371"/>
    <lineage>
        <taxon>Archaea</taxon>
        <taxon>Methanobacteriati</taxon>
        <taxon>Methanobacteriota</taxon>
        <taxon>Stenosarchaea group</taxon>
        <taxon>Halobacteria</taxon>
        <taxon>Halobacteriales</taxon>
        <taxon>Natrialbaceae</taxon>
        <taxon>Natrinema</taxon>
    </lineage>
</organism>
<keyword evidence="1" id="KW-0472">Membrane</keyword>
<proteinExistence type="predicted"/>
<keyword evidence="1" id="KW-1133">Transmembrane helix</keyword>
<dbReference type="AlphaFoldDB" id="A0A7D5KJH7"/>
<feature type="transmembrane region" description="Helical" evidence="1">
    <location>
        <begin position="9"/>
        <end position="28"/>
    </location>
</feature>
<keyword evidence="1" id="KW-0812">Transmembrane</keyword>
<dbReference type="GeneID" id="56033943"/>
<sequence>MDESRQRNLPLFAVVAFVAVVGFGVALLDLPRDRITGGAVVLGVALVGLALVLPALILSEWQSADEKE</sequence>
<evidence type="ECO:0000313" key="3">
    <source>
        <dbReference type="Proteomes" id="UP000509241"/>
    </source>
</evidence>
<dbReference type="KEGG" id="haly:HYG82_11590"/>
<dbReference type="RefSeq" id="WP_179261192.1">
    <property type="nucleotide sequence ID" value="NZ_CP058601.1"/>
</dbReference>
<reference evidence="2 3" key="1">
    <citation type="submission" date="2020-07" db="EMBL/GenBank/DDBJ databases">
        <authorList>
            <person name="Cui H."/>
        </authorList>
    </citation>
    <scope>NUCLEOTIDE SEQUENCE [LARGE SCALE GENOMIC DNA]</scope>
    <source>
        <strain evidence="2 3">YPL8</strain>
    </source>
</reference>
<accession>A0A7D5KJH7</accession>